<evidence type="ECO:0000313" key="3">
    <source>
        <dbReference type="Proteomes" id="UP000203357"/>
    </source>
</evidence>
<keyword evidence="3" id="KW-1185">Reference proteome</keyword>
<dbReference type="Proteomes" id="UP000203357">
    <property type="component" value="Segment"/>
</dbReference>
<keyword evidence="1" id="KW-1133">Transmembrane helix</keyword>
<dbReference type="EMBL" id="KX557281">
    <property type="protein sequence ID" value="AOE44614.1"/>
    <property type="molecule type" value="Genomic_DNA"/>
</dbReference>
<gene>
    <name evidence="2" type="primary">39</name>
    <name evidence="2" type="ORF">SEA_JUMBO_39</name>
</gene>
<keyword evidence="1" id="KW-0472">Membrane</keyword>
<organism evidence="2 3">
    <name type="scientific">Gordonia phage Jumbo</name>
    <dbReference type="NCBI Taxonomy" id="1887650"/>
    <lineage>
        <taxon>Viruses</taxon>
        <taxon>Duplodnaviria</taxon>
        <taxon>Heunggongvirae</taxon>
        <taxon>Uroviricota</taxon>
        <taxon>Caudoviricetes</taxon>
        <taxon>Gorjumvirus</taxon>
        <taxon>Gorjumvirus jumbo</taxon>
    </lineage>
</organism>
<name>A0A1B3B0T3_9CAUD</name>
<dbReference type="GeneID" id="29067932"/>
<protein>
    <submittedName>
        <fullName evidence="2">Uncharacterized protein</fullName>
    </submittedName>
</protein>
<dbReference type="RefSeq" id="YP_009291004.1">
    <property type="nucleotide sequence ID" value="NC_031109.1"/>
</dbReference>
<reference evidence="3" key="1">
    <citation type="submission" date="2016-07" db="EMBL/GenBank/DDBJ databases">
        <authorList>
            <person name="Florea S."/>
            <person name="Webb J.S."/>
            <person name="Jaromczyk J."/>
            <person name="Schardl C.L."/>
        </authorList>
    </citation>
    <scope>NUCLEOTIDE SEQUENCE [LARGE SCALE GENOMIC DNA]</scope>
</reference>
<accession>A0A1B3B0T3</accession>
<evidence type="ECO:0000313" key="2">
    <source>
        <dbReference type="EMBL" id="AOE44614.1"/>
    </source>
</evidence>
<evidence type="ECO:0000256" key="1">
    <source>
        <dbReference type="SAM" id="Phobius"/>
    </source>
</evidence>
<dbReference type="OrthoDB" id="26852at10239"/>
<feature type="transmembrane region" description="Helical" evidence="1">
    <location>
        <begin position="6"/>
        <end position="26"/>
    </location>
</feature>
<proteinExistence type="predicted"/>
<sequence length="125" mass="14273">MNLDSAQFWVQLAVTLLSTGGLFGGYQIWRDRKKADAEAKKEDATAADIIQGSAAREIDRINRVLEEERKLSISRKRAGAKLYYHMRAHEEWDRKLLRKLSEAGIEVELPPHLALTQEELDALEI</sequence>
<dbReference type="KEGG" id="vg:29067932"/>
<keyword evidence="1" id="KW-0812">Transmembrane</keyword>